<proteinExistence type="predicted"/>
<dbReference type="InterPro" id="IPR000073">
    <property type="entry name" value="AB_hydrolase_1"/>
</dbReference>
<dbReference type="PANTHER" id="PTHR37017:SF11">
    <property type="entry name" value="ESTERASE_LIPASE_THIOESTERASE DOMAIN-CONTAINING PROTEIN"/>
    <property type="match status" value="1"/>
</dbReference>
<dbReference type="AlphaFoldDB" id="A0A6B9GDK4"/>
<name>A0A6B9GDK4_PANCY</name>
<evidence type="ECO:0000313" key="3">
    <source>
        <dbReference type="EMBL" id="QGY32307.1"/>
    </source>
</evidence>
<accession>A0A6B9GDK4</accession>
<keyword evidence="1" id="KW-0732">Signal</keyword>
<dbReference type="InterPro" id="IPR029058">
    <property type="entry name" value="AB_hydrolase_fold"/>
</dbReference>
<sequence>MKNVSLSLLMAATMSCSAMAATPGDSSKKPTVVLVHGAFADGSAWNKVIPLLEAQGLDVVAVQDPLTTLSDDVATTRRALAQVKGPIVLVGHSYGGAVITEAGANNENVKALVYVAAFAPSVGETVSDLTKNYPTSSGFSHIDADEAGFLKLSREGVAKHLAQDVSAEQAALMYATQKPTNGAVFGEKITDAAWVNKPSWYIVSMQDHMLNTDLQKAMATKIHANVTTLNASHAPHISQPDAVANVILLAVNAVK</sequence>
<geneLocation type="plasmid" evidence="4">
    <name>pne1b</name>
</geneLocation>
<evidence type="ECO:0000259" key="2">
    <source>
        <dbReference type="Pfam" id="PF12697"/>
    </source>
</evidence>
<feature type="chain" id="PRO_5025517251" description="AB hydrolase-1 domain-containing protein" evidence="1">
    <location>
        <begin position="21"/>
        <end position="255"/>
    </location>
</feature>
<dbReference type="EMBL" id="CP024770">
    <property type="protein sequence ID" value="QGY32307.1"/>
    <property type="molecule type" value="Genomic_DNA"/>
</dbReference>
<gene>
    <name evidence="3" type="ORF">CUN67_25300</name>
</gene>
<dbReference type="SUPFAM" id="SSF53474">
    <property type="entry name" value="alpha/beta-Hydrolases"/>
    <property type="match status" value="1"/>
</dbReference>
<dbReference type="Proteomes" id="UP000502005">
    <property type="component" value="Plasmid pNE1B"/>
</dbReference>
<dbReference type="PANTHER" id="PTHR37017">
    <property type="entry name" value="AB HYDROLASE-1 DOMAIN-CONTAINING PROTEIN-RELATED"/>
    <property type="match status" value="1"/>
</dbReference>
<organism evidence="3 4">
    <name type="scientific">Pantoea cypripedii</name>
    <name type="common">Pectobacterium cypripedii</name>
    <name type="synonym">Erwinia cypripedii</name>
    <dbReference type="NCBI Taxonomy" id="55209"/>
    <lineage>
        <taxon>Bacteria</taxon>
        <taxon>Pseudomonadati</taxon>
        <taxon>Pseudomonadota</taxon>
        <taxon>Gammaproteobacteria</taxon>
        <taxon>Enterobacterales</taxon>
        <taxon>Erwiniaceae</taxon>
        <taxon>Pantoea</taxon>
    </lineage>
</organism>
<dbReference type="Gene3D" id="3.40.50.1820">
    <property type="entry name" value="alpha/beta hydrolase"/>
    <property type="match status" value="1"/>
</dbReference>
<reference evidence="3 4" key="1">
    <citation type="submission" date="2017-11" db="EMBL/GenBank/DDBJ databases">
        <title>Genome sequence of Pantoea cypripedii NE1.</title>
        <authorList>
            <person name="Nascimento F.X."/>
        </authorList>
    </citation>
    <scope>NUCLEOTIDE SEQUENCE [LARGE SCALE GENOMIC DNA]</scope>
    <source>
        <strain evidence="3 4">NE1</strain>
        <plasmid evidence="4">pne1b</plasmid>
    </source>
</reference>
<dbReference type="PROSITE" id="PS51257">
    <property type="entry name" value="PROKAR_LIPOPROTEIN"/>
    <property type="match status" value="1"/>
</dbReference>
<evidence type="ECO:0000256" key="1">
    <source>
        <dbReference type="SAM" id="SignalP"/>
    </source>
</evidence>
<keyword evidence="3" id="KW-0614">Plasmid</keyword>
<protein>
    <recommendedName>
        <fullName evidence="2">AB hydrolase-1 domain-containing protein</fullName>
    </recommendedName>
</protein>
<dbReference type="Pfam" id="PF12697">
    <property type="entry name" value="Abhydrolase_6"/>
    <property type="match status" value="1"/>
</dbReference>
<evidence type="ECO:0000313" key="4">
    <source>
        <dbReference type="Proteomes" id="UP000502005"/>
    </source>
</evidence>
<feature type="signal peptide" evidence="1">
    <location>
        <begin position="1"/>
        <end position="20"/>
    </location>
</feature>
<dbReference type="InterPro" id="IPR052897">
    <property type="entry name" value="Sec-Metab_Biosynth_Hydrolase"/>
</dbReference>
<feature type="domain" description="AB hydrolase-1" evidence="2">
    <location>
        <begin position="32"/>
        <end position="245"/>
    </location>
</feature>
<dbReference type="RefSeq" id="WP_208718199.1">
    <property type="nucleotide sequence ID" value="NZ_CP024770.1"/>
</dbReference>